<evidence type="ECO:0000313" key="2">
    <source>
        <dbReference type="EMBL" id="ABX42626.1"/>
    </source>
</evidence>
<gene>
    <name evidence="2" type="ordered locus">Cphy_2263</name>
</gene>
<accession>A9KK54</accession>
<dbReference type="SUPFAM" id="SSF52266">
    <property type="entry name" value="SGNH hydrolase"/>
    <property type="match status" value="1"/>
</dbReference>
<reference evidence="3" key="1">
    <citation type="submission" date="2007-11" db="EMBL/GenBank/DDBJ databases">
        <title>Complete genome sequence of Clostridium phytofermentans ISDg.</title>
        <authorList>
            <person name="Leschine S.B."/>
            <person name="Warnick T.A."/>
            <person name="Blanchard J.L."/>
            <person name="Schnell D.J."/>
            <person name="Petit E.L."/>
            <person name="LaTouf W.G."/>
            <person name="Copeland A."/>
            <person name="Lucas S."/>
            <person name="Lapidus A."/>
            <person name="Barry K."/>
            <person name="Glavina del Rio T."/>
            <person name="Dalin E."/>
            <person name="Tice H."/>
            <person name="Pitluck S."/>
            <person name="Kiss H."/>
            <person name="Brettin T."/>
            <person name="Bruce D."/>
            <person name="Detter J.C."/>
            <person name="Han C."/>
            <person name="Kuske C."/>
            <person name="Schmutz J."/>
            <person name="Larimer F."/>
            <person name="Land M."/>
            <person name="Hauser L."/>
            <person name="Kyrpides N."/>
            <person name="Kim E.A."/>
            <person name="Richardson P."/>
        </authorList>
    </citation>
    <scope>NUCLEOTIDE SEQUENCE [LARGE SCALE GENOMIC DNA]</scope>
    <source>
        <strain evidence="3">ATCC 700394 / DSM 18823 / ISDg</strain>
    </source>
</reference>
<dbReference type="InterPro" id="IPR036514">
    <property type="entry name" value="SGNH_hydro_sf"/>
</dbReference>
<organism evidence="2 3">
    <name type="scientific">Lachnoclostridium phytofermentans (strain ATCC 700394 / DSM 18823 / ISDg)</name>
    <name type="common">Clostridium phytofermentans</name>
    <dbReference type="NCBI Taxonomy" id="357809"/>
    <lineage>
        <taxon>Bacteria</taxon>
        <taxon>Bacillati</taxon>
        <taxon>Bacillota</taxon>
        <taxon>Clostridia</taxon>
        <taxon>Lachnospirales</taxon>
        <taxon>Lachnospiraceae</taxon>
    </lineage>
</organism>
<dbReference type="RefSeq" id="WP_012200280.1">
    <property type="nucleotide sequence ID" value="NC_010001.1"/>
</dbReference>
<dbReference type="CDD" id="cd00229">
    <property type="entry name" value="SGNH_hydrolase"/>
    <property type="match status" value="1"/>
</dbReference>
<evidence type="ECO:0000313" key="3">
    <source>
        <dbReference type="Proteomes" id="UP000000370"/>
    </source>
</evidence>
<proteinExistence type="predicted"/>
<name>A9KK54_LACP7</name>
<evidence type="ECO:0000259" key="1">
    <source>
        <dbReference type="Pfam" id="PF13472"/>
    </source>
</evidence>
<dbReference type="EMBL" id="CP000885">
    <property type="protein sequence ID" value="ABX42626.1"/>
    <property type="molecule type" value="Genomic_DNA"/>
</dbReference>
<dbReference type="eggNOG" id="COG2755">
    <property type="taxonomic scope" value="Bacteria"/>
</dbReference>
<dbReference type="PANTHER" id="PTHR34407:SF1">
    <property type="entry name" value="SGNH HYDROLASE-TYPE ESTERASE DOMAIN-CONTAINING PROTEIN"/>
    <property type="match status" value="1"/>
</dbReference>
<feature type="domain" description="SGNH hydrolase-type esterase" evidence="1">
    <location>
        <begin position="37"/>
        <end position="201"/>
    </location>
</feature>
<keyword evidence="3" id="KW-1185">Reference proteome</keyword>
<dbReference type="Proteomes" id="UP000000370">
    <property type="component" value="Chromosome"/>
</dbReference>
<dbReference type="PANTHER" id="PTHR34407">
    <property type="entry name" value="EXPRESSED PROTEIN"/>
    <property type="match status" value="1"/>
</dbReference>
<dbReference type="InterPro" id="IPR013830">
    <property type="entry name" value="SGNH_hydro"/>
</dbReference>
<dbReference type="STRING" id="357809.Cphy_2263"/>
<dbReference type="HOGENOM" id="CLU_035115_0_0_9"/>
<dbReference type="Pfam" id="PF13472">
    <property type="entry name" value="Lipase_GDSL_2"/>
    <property type="match status" value="1"/>
</dbReference>
<protein>
    <recommendedName>
        <fullName evidence="1">SGNH hydrolase-type esterase domain-containing protein</fullName>
    </recommendedName>
</protein>
<dbReference type="Gene3D" id="3.40.50.1110">
    <property type="entry name" value="SGNH hydrolase"/>
    <property type="match status" value="1"/>
</dbReference>
<sequence length="371" mass="41876">MDKISMAKRGVISLGNLDRFHNVMERARKKEPLTIGFIGGSITQGSLSSAPFTCYAYRVFDWWKTYFQNENLIYVNAGIGATTSQFGVARVKSDLLSKAPDVIFVEFSVNDEDNDLFMETYEGLIRTILSAKNSPALFLVHNVQYDTGNNAERVHSKVGYHYQVPMVCMKDSIFEELQRGTLVIEEITPDNLHPNDSGHELVAYVITKALETIDHTNTSKDRIIETNLPDPITPNRFEGVVRYKNSELTPLLKGFLKDGEEQDGITDIFKGGYIATKLGDSIELEFECKTLAVQYRKTIHKPTPIAKAVLDGQDENAILLDANFKENWGDCIYLQNILVSNEKKKHTLIITIIETDKRQKSEFYLASVITS</sequence>
<dbReference type="AlphaFoldDB" id="A9KK54"/>
<dbReference type="KEGG" id="cpy:Cphy_2263"/>
<dbReference type="OrthoDB" id="8233337at2"/>